<name>A0ABU2TGL4_9ACTN</name>
<accession>A0ABU2TGL4</accession>
<dbReference type="EMBL" id="JAVRFE010000055">
    <property type="protein sequence ID" value="MDT0460030.1"/>
    <property type="molecule type" value="Genomic_DNA"/>
</dbReference>
<dbReference type="RefSeq" id="WP_311627002.1">
    <property type="nucleotide sequence ID" value="NZ_JAVRFE010000055.1"/>
</dbReference>
<comment type="caution">
    <text evidence="1">The sequence shown here is derived from an EMBL/GenBank/DDBJ whole genome shotgun (WGS) entry which is preliminary data.</text>
</comment>
<evidence type="ECO:0008006" key="3">
    <source>
        <dbReference type="Google" id="ProtNLM"/>
    </source>
</evidence>
<dbReference type="Proteomes" id="UP001180551">
    <property type="component" value="Unassembled WGS sequence"/>
</dbReference>
<organism evidence="1 2">
    <name type="scientific">Streptomyces mooreae</name>
    <dbReference type="NCBI Taxonomy" id="3075523"/>
    <lineage>
        <taxon>Bacteria</taxon>
        <taxon>Bacillati</taxon>
        <taxon>Actinomycetota</taxon>
        <taxon>Actinomycetes</taxon>
        <taxon>Kitasatosporales</taxon>
        <taxon>Streptomycetaceae</taxon>
        <taxon>Streptomyces</taxon>
    </lineage>
</organism>
<sequence>MATVFHEYVPGAQSAFAELVEAVKHAEVKHVVVASYRELALKRSLQNAMLAHLTYATGAEVISLDEYS</sequence>
<proteinExistence type="predicted"/>
<evidence type="ECO:0000313" key="1">
    <source>
        <dbReference type="EMBL" id="MDT0460030.1"/>
    </source>
</evidence>
<protein>
    <recommendedName>
        <fullName evidence="3">Recombinase family protein</fullName>
    </recommendedName>
</protein>
<reference evidence="1" key="1">
    <citation type="submission" date="2024-05" db="EMBL/GenBank/DDBJ databases">
        <title>30 novel species of actinomycetes from the DSMZ collection.</title>
        <authorList>
            <person name="Nouioui I."/>
        </authorList>
    </citation>
    <scope>NUCLEOTIDE SEQUENCE</scope>
    <source>
        <strain evidence="1">DSM 41527</strain>
    </source>
</reference>
<gene>
    <name evidence="1" type="ORF">RM550_30650</name>
</gene>
<evidence type="ECO:0000313" key="2">
    <source>
        <dbReference type="Proteomes" id="UP001180551"/>
    </source>
</evidence>
<keyword evidence="2" id="KW-1185">Reference proteome</keyword>